<feature type="transmembrane region" description="Helical" evidence="1">
    <location>
        <begin position="392"/>
        <end position="416"/>
    </location>
</feature>
<feature type="transmembrane region" description="Helical" evidence="1">
    <location>
        <begin position="362"/>
        <end position="380"/>
    </location>
</feature>
<keyword evidence="1" id="KW-1133">Transmembrane helix</keyword>
<feature type="transmembrane region" description="Helical" evidence="1">
    <location>
        <begin position="436"/>
        <end position="461"/>
    </location>
</feature>
<gene>
    <name evidence="2" type="ORF">FHP08_17680</name>
</gene>
<dbReference type="EMBL" id="VDUY01000009">
    <property type="protein sequence ID" value="TXL62655.1"/>
    <property type="molecule type" value="Genomic_DNA"/>
</dbReference>
<evidence type="ECO:0000313" key="2">
    <source>
        <dbReference type="EMBL" id="TXL62655.1"/>
    </source>
</evidence>
<dbReference type="OrthoDB" id="11275at2"/>
<dbReference type="Gene3D" id="1.20.210.10">
    <property type="entry name" value="Cytochrome c oxidase-like, subunit I domain"/>
    <property type="match status" value="1"/>
</dbReference>
<dbReference type="RefSeq" id="WP_147705828.1">
    <property type="nucleotide sequence ID" value="NZ_VDUY01000009.1"/>
</dbReference>
<organism evidence="2 3">
    <name type="scientific">Zeimonas arvi</name>
    <dbReference type="NCBI Taxonomy" id="2498847"/>
    <lineage>
        <taxon>Bacteria</taxon>
        <taxon>Pseudomonadati</taxon>
        <taxon>Pseudomonadota</taxon>
        <taxon>Betaproteobacteria</taxon>
        <taxon>Burkholderiales</taxon>
        <taxon>Burkholderiaceae</taxon>
        <taxon>Zeimonas</taxon>
    </lineage>
</organism>
<dbReference type="InterPro" id="IPR036927">
    <property type="entry name" value="Cyt_c_oxase-like_su1_sf"/>
</dbReference>
<dbReference type="GO" id="GO:0004129">
    <property type="term" value="F:cytochrome-c oxidase activity"/>
    <property type="evidence" value="ECO:0007669"/>
    <property type="project" value="InterPro"/>
</dbReference>
<sequence length="481" mass="51366">MKTVSMAAGALDRLASVADSERFDLEVPAAEQRSLAAGWLGLGVAALVGAGLFSILLVLARTPWFAQWVPAGNFFRVALIVHVDLSVLVWFIAMAGMLWTVDSSGKRITLGWLALFVSASGAALIAVAPFTGPATPIMSNYVPVLDNHVFLYGLGVIGIGFALLVLRAFLAQAPLSLRMDGADALRFGLKAAAVAAAVSLLALGWSYYEVPRALDAGTYYELLFWGPGHVIQFAWTLLMLVAWAWLAQLSGSPLPLRPRVVALVYLIALLSVFLAPLIYLNWTVLSVEHQRMMTWLMRFGGGLAILPMVLALTVALATGRAAASAQRPLRAALLCSLALFAVGGMIGFMIRGSDVRVPAHYHGSIVGVTLALMGLAYALLPRFGYRAPEGRLAFWQPWLYGGGQLMHILGLLWSGGYGVQRKVAGAEQVLRTPQEVFGMGLMGLGGLVAIAGGMLFVWVVLRSMIAGQAAPRSPESRAVLR</sequence>
<comment type="caution">
    <text evidence="2">The sequence shown here is derived from an EMBL/GenBank/DDBJ whole genome shotgun (WGS) entry which is preliminary data.</text>
</comment>
<dbReference type="GO" id="GO:0020037">
    <property type="term" value="F:heme binding"/>
    <property type="evidence" value="ECO:0007669"/>
    <property type="project" value="InterPro"/>
</dbReference>
<evidence type="ECO:0000256" key="1">
    <source>
        <dbReference type="SAM" id="Phobius"/>
    </source>
</evidence>
<dbReference type="GO" id="GO:0016020">
    <property type="term" value="C:membrane"/>
    <property type="evidence" value="ECO:0007669"/>
    <property type="project" value="InterPro"/>
</dbReference>
<dbReference type="Pfam" id="PF00115">
    <property type="entry name" value="COX1"/>
    <property type="match status" value="1"/>
</dbReference>
<feature type="transmembrane region" description="Helical" evidence="1">
    <location>
        <begin position="39"/>
        <end position="59"/>
    </location>
</feature>
<feature type="transmembrane region" description="Helical" evidence="1">
    <location>
        <begin position="299"/>
        <end position="319"/>
    </location>
</feature>
<keyword evidence="1" id="KW-0812">Transmembrane</keyword>
<feature type="transmembrane region" description="Helical" evidence="1">
    <location>
        <begin position="108"/>
        <end position="130"/>
    </location>
</feature>
<feature type="transmembrane region" description="Helical" evidence="1">
    <location>
        <begin position="191"/>
        <end position="208"/>
    </location>
</feature>
<dbReference type="Proteomes" id="UP000321548">
    <property type="component" value="Unassembled WGS sequence"/>
</dbReference>
<feature type="transmembrane region" description="Helical" evidence="1">
    <location>
        <begin position="150"/>
        <end position="170"/>
    </location>
</feature>
<feature type="transmembrane region" description="Helical" evidence="1">
    <location>
        <begin position="79"/>
        <end position="101"/>
    </location>
</feature>
<dbReference type="InterPro" id="IPR000883">
    <property type="entry name" value="Cyt_C_Oxase_1"/>
</dbReference>
<dbReference type="AlphaFoldDB" id="A0A5C8NP27"/>
<keyword evidence="3" id="KW-1185">Reference proteome</keyword>
<reference evidence="2 3" key="1">
    <citation type="submission" date="2019-06" db="EMBL/GenBank/DDBJ databases">
        <title>Quisquiliibacterium sp. nov., isolated from a maize field.</title>
        <authorList>
            <person name="Lin S.-Y."/>
            <person name="Tsai C.-F."/>
            <person name="Young C.-C."/>
        </authorList>
    </citation>
    <scope>NUCLEOTIDE SEQUENCE [LARGE SCALE GENOMIC DNA]</scope>
    <source>
        <strain evidence="2 3">CC-CFT501</strain>
    </source>
</reference>
<name>A0A5C8NP27_9BURK</name>
<proteinExistence type="predicted"/>
<protein>
    <submittedName>
        <fullName evidence="2">Cbb3-type cytochrome c oxidase subunit I</fullName>
    </submittedName>
</protein>
<dbReference type="SUPFAM" id="SSF81442">
    <property type="entry name" value="Cytochrome c oxidase subunit I-like"/>
    <property type="match status" value="1"/>
</dbReference>
<feature type="transmembrane region" description="Helical" evidence="1">
    <location>
        <begin position="228"/>
        <end position="248"/>
    </location>
</feature>
<evidence type="ECO:0000313" key="3">
    <source>
        <dbReference type="Proteomes" id="UP000321548"/>
    </source>
</evidence>
<dbReference type="GO" id="GO:0009060">
    <property type="term" value="P:aerobic respiration"/>
    <property type="evidence" value="ECO:0007669"/>
    <property type="project" value="InterPro"/>
</dbReference>
<keyword evidence="1" id="KW-0472">Membrane</keyword>
<accession>A0A5C8NP27</accession>
<feature type="transmembrane region" description="Helical" evidence="1">
    <location>
        <begin position="331"/>
        <end position="350"/>
    </location>
</feature>
<feature type="transmembrane region" description="Helical" evidence="1">
    <location>
        <begin position="260"/>
        <end position="279"/>
    </location>
</feature>